<proteinExistence type="predicted"/>
<dbReference type="EMBL" id="JBBUTG010000011">
    <property type="protein sequence ID" value="MEK8032631.1"/>
    <property type="molecule type" value="Genomic_DNA"/>
</dbReference>
<accession>A0ABU9BRZ9</accession>
<dbReference type="RefSeq" id="WP_341427050.1">
    <property type="nucleotide sequence ID" value="NZ_JBBUTG010000011.1"/>
</dbReference>
<protein>
    <submittedName>
        <fullName evidence="1">Uncharacterized protein</fullName>
    </submittedName>
</protein>
<organism evidence="1 2">
    <name type="scientific">Ideonella lacteola</name>
    <dbReference type="NCBI Taxonomy" id="2984193"/>
    <lineage>
        <taxon>Bacteria</taxon>
        <taxon>Pseudomonadati</taxon>
        <taxon>Pseudomonadota</taxon>
        <taxon>Betaproteobacteria</taxon>
        <taxon>Burkholderiales</taxon>
        <taxon>Sphaerotilaceae</taxon>
        <taxon>Ideonella</taxon>
    </lineage>
</organism>
<gene>
    <name evidence="1" type="ORF">AACH06_17560</name>
</gene>
<evidence type="ECO:0000313" key="2">
    <source>
        <dbReference type="Proteomes" id="UP001371218"/>
    </source>
</evidence>
<keyword evidence="2" id="KW-1185">Reference proteome</keyword>
<comment type="caution">
    <text evidence="1">The sequence shown here is derived from an EMBL/GenBank/DDBJ whole genome shotgun (WGS) entry which is preliminary data.</text>
</comment>
<dbReference type="Proteomes" id="UP001371218">
    <property type="component" value="Unassembled WGS sequence"/>
</dbReference>
<name>A0ABU9BRZ9_9BURK</name>
<evidence type="ECO:0000313" key="1">
    <source>
        <dbReference type="EMBL" id="MEK8032631.1"/>
    </source>
</evidence>
<sequence>MPRTSVQPTGHPAEAARQTAASAAAKAAAAAGTLALPPGPLGWLTILPELLAVWRIQAKMVADIAAHYGKSASLTQEQMIYCLFKHTASQAVRDLVVRMGERFVVKKASLKALQMVAQRIGAKVTERGVSHGASRWLPVVGALGVAAYAYYDTAQVAKAAIELFERDIEYLTEAEPQAH</sequence>
<reference evidence="1 2" key="1">
    <citation type="submission" date="2024-04" db="EMBL/GenBank/DDBJ databases">
        <title>Novel species of the genus Ideonella isolated from streams.</title>
        <authorList>
            <person name="Lu H."/>
        </authorList>
    </citation>
    <scope>NUCLEOTIDE SEQUENCE [LARGE SCALE GENOMIC DNA]</scope>
    <source>
        <strain evidence="1 2">DXS29W</strain>
    </source>
</reference>